<keyword evidence="4 12" id="KW-1133">Transmembrane helix</keyword>
<keyword evidence="3 12" id="KW-0812">Transmembrane</keyword>
<keyword evidence="8" id="KW-0010">Activator</keyword>
<dbReference type="Gene3D" id="2.170.150.80">
    <property type="entry name" value="NAC domain"/>
    <property type="match status" value="1"/>
</dbReference>
<feature type="compositionally biased region" description="Polar residues" evidence="11">
    <location>
        <begin position="463"/>
        <end position="487"/>
    </location>
</feature>
<organism evidence="14">
    <name type="scientific">Manihot esculenta</name>
    <name type="common">Cassava</name>
    <name type="synonym">Jatropha manihot</name>
    <dbReference type="NCBI Taxonomy" id="3983"/>
    <lineage>
        <taxon>Eukaryota</taxon>
        <taxon>Viridiplantae</taxon>
        <taxon>Streptophyta</taxon>
        <taxon>Embryophyta</taxon>
        <taxon>Tracheophyta</taxon>
        <taxon>Spermatophyta</taxon>
        <taxon>Magnoliopsida</taxon>
        <taxon>eudicotyledons</taxon>
        <taxon>Gunneridae</taxon>
        <taxon>Pentapetalae</taxon>
        <taxon>rosids</taxon>
        <taxon>fabids</taxon>
        <taxon>Malpighiales</taxon>
        <taxon>Euphorbiaceae</taxon>
        <taxon>Crotonoideae</taxon>
        <taxon>Manihoteae</taxon>
        <taxon>Manihot</taxon>
    </lineage>
</organism>
<evidence type="ECO:0000313" key="14">
    <source>
        <dbReference type="EMBL" id="ALC78979.1"/>
    </source>
</evidence>
<evidence type="ECO:0000259" key="13">
    <source>
        <dbReference type="PROSITE" id="PS51005"/>
    </source>
</evidence>
<dbReference type="PROSITE" id="PS51005">
    <property type="entry name" value="NAC"/>
    <property type="match status" value="1"/>
</dbReference>
<evidence type="ECO:0000256" key="10">
    <source>
        <dbReference type="ARBA" id="ARBA00023242"/>
    </source>
</evidence>
<dbReference type="PANTHER" id="PTHR31744">
    <property type="entry name" value="PROTEIN CUP-SHAPED COTYLEDON 2-RELATED"/>
    <property type="match status" value="1"/>
</dbReference>
<evidence type="ECO:0000256" key="11">
    <source>
        <dbReference type="SAM" id="MobiDB-lite"/>
    </source>
</evidence>
<dbReference type="PANTHER" id="PTHR31744:SF216">
    <property type="entry name" value="NAC TRANSCRIPTION FACTOR"/>
    <property type="match status" value="1"/>
</dbReference>
<evidence type="ECO:0000256" key="7">
    <source>
        <dbReference type="ARBA" id="ARBA00023136"/>
    </source>
</evidence>
<accession>A0A0M4FBP0</accession>
<evidence type="ECO:0000313" key="16">
    <source>
        <dbReference type="Proteomes" id="UP000091857"/>
    </source>
</evidence>
<name>A0A0M4FBP0_MANES</name>
<dbReference type="Proteomes" id="UP000091857">
    <property type="component" value="Chromosome 18"/>
</dbReference>
<reference evidence="14" key="1">
    <citation type="journal article" date="2015" name="PLoS ONE">
        <title>Genome-Wide Identification and Expression Analysis of the NAC Transcription Factor Family in Cassava.</title>
        <authorList>
            <person name="Hu W."/>
            <person name="Wei Y."/>
            <person name="Xia Z."/>
            <person name="Yan Y."/>
            <person name="Hou X."/>
            <person name="Zou M."/>
            <person name="Lu C."/>
            <person name="Wang W."/>
            <person name="Peng M."/>
        </authorList>
    </citation>
    <scope>NUCLEOTIDE SEQUENCE</scope>
    <source>
        <strain evidence="14">MeNAC2</strain>
    </source>
</reference>
<keyword evidence="9" id="KW-0804">Transcription</keyword>
<dbReference type="Gramene" id="Manes.18G096600.1.v8.1">
    <property type="protein sequence ID" value="Manes.18G096600.1.v8.1.CDS"/>
    <property type="gene ID" value="Manes.18G096600.v8.1"/>
</dbReference>
<evidence type="ECO:0000256" key="8">
    <source>
        <dbReference type="ARBA" id="ARBA00023159"/>
    </source>
</evidence>
<dbReference type="GO" id="GO:0016020">
    <property type="term" value="C:membrane"/>
    <property type="evidence" value="ECO:0007669"/>
    <property type="project" value="UniProtKB-SubCell"/>
</dbReference>
<evidence type="ECO:0000256" key="9">
    <source>
        <dbReference type="ARBA" id="ARBA00023163"/>
    </source>
</evidence>
<sequence>MTVTADSSLAPDGGEDKVWPPGFRFHPTDEELVLYYLKRKICKRRLRLDIISVVDVYKWDPEELPGQSLLKTGDRQWFFFSPRDRKYPNGARSNRATIQGYWKATGKDRNITYNSRNVGVKKTLVFYRGRAPNGERTDWVMHEYTLDEEELKSCLNVQDYYALYKVYKKSGPGPKNGEQYGAPFKEEDWADDKYEDVNNCDTPVKQPVTVMPPVDTVKAIAQLDQPLNALENFINQIAEEIPIHHPQINDYDYTNGLLQFAGEDETQSTLLDPSPREVILPEPISLSSTSVQQASLDFNQSATPAFQSLEIPQGKSGPHNTDEGPKLHEGDFLEVDDLSEINDLVNINDLVSQEPTLLHTEKSGETLGLDHFVGLSDFDVYQDAAMFLREMVPVGQDTVLHANTVGFQLQSRSLMNQVDYQLQPHSAVNNVDSLQPQAFGADQLWVDDQRSNIHTPTEPIHGTLSQPTPGVAYESTNNTGGDNGNQSGDATGWFSSSLWNFVDSIPTSPASACETPLVNKAFDQMSSFSRMKLNVKNNNTNTENLVGRNRAANSTRAGESSRGFLLLAIFGALCAILWILARTSLLKGAIFS</sequence>
<dbReference type="FunFam" id="2.170.150.80:FF:000002">
    <property type="entry name" value="Nac domain-containing protein 86"/>
    <property type="match status" value="1"/>
</dbReference>
<dbReference type="OMA" id="EWADDEC"/>
<evidence type="ECO:0000313" key="15">
    <source>
        <dbReference type="EMBL" id="OAY23663.1"/>
    </source>
</evidence>
<feature type="region of interest" description="Disordered" evidence="11">
    <location>
        <begin position="456"/>
        <end position="487"/>
    </location>
</feature>
<evidence type="ECO:0000256" key="1">
    <source>
        <dbReference type="ARBA" id="ARBA00004123"/>
    </source>
</evidence>
<feature type="domain" description="NAC" evidence="13">
    <location>
        <begin position="19"/>
        <end position="169"/>
    </location>
</feature>
<dbReference type="GO" id="GO:0005634">
    <property type="term" value="C:nucleus"/>
    <property type="evidence" value="ECO:0007669"/>
    <property type="project" value="UniProtKB-SubCell"/>
</dbReference>
<evidence type="ECO:0000256" key="3">
    <source>
        <dbReference type="ARBA" id="ARBA00022692"/>
    </source>
</evidence>
<gene>
    <name evidence="15" type="ORF">MANES_18G096600</name>
</gene>
<proteinExistence type="evidence at transcript level"/>
<comment type="subcellular location">
    <subcellularLocation>
        <location evidence="2">Membrane</location>
        <topology evidence="2">Single-pass membrane protein</topology>
    </subcellularLocation>
    <subcellularLocation>
        <location evidence="1">Nucleus</location>
    </subcellularLocation>
</comment>
<evidence type="ECO:0000256" key="4">
    <source>
        <dbReference type="ARBA" id="ARBA00022989"/>
    </source>
</evidence>
<dbReference type="AlphaFoldDB" id="A0A0M4FBP0"/>
<reference evidence="15 16" key="2">
    <citation type="submission" date="2016-02" db="EMBL/GenBank/DDBJ databases">
        <title>WGS assembly of Manihot esculenta.</title>
        <authorList>
            <person name="Bredeson J.V."/>
            <person name="Prochnik S.E."/>
            <person name="Lyons J.B."/>
            <person name="Schmutz J."/>
            <person name="Grimwood J."/>
            <person name="Vrebalov J."/>
            <person name="Bart R.S."/>
            <person name="Amuge T."/>
            <person name="Ferguson M.E."/>
            <person name="Green R."/>
            <person name="Putnam N."/>
            <person name="Stites J."/>
            <person name="Rounsley S."/>
            <person name="Rokhsar D.S."/>
        </authorList>
    </citation>
    <scope>NUCLEOTIDE SEQUENCE [LARGE SCALE GENOMIC DNA]</scope>
    <source>
        <strain evidence="16">cv. AM560-2</strain>
        <tissue evidence="15">Leaf</tissue>
    </source>
</reference>
<keyword evidence="7 12" id="KW-0472">Membrane</keyword>
<keyword evidence="5" id="KW-0805">Transcription regulation</keyword>
<dbReference type="InterPro" id="IPR003441">
    <property type="entry name" value="NAC-dom"/>
</dbReference>
<dbReference type="STRING" id="3983.A0A0M4FBP0"/>
<dbReference type="OrthoDB" id="1929298at2759"/>
<dbReference type="SUPFAM" id="SSF101941">
    <property type="entry name" value="NAC domain"/>
    <property type="match status" value="1"/>
</dbReference>
<dbReference type="EMBL" id="CM004404">
    <property type="protein sequence ID" value="OAY23663.1"/>
    <property type="molecule type" value="Genomic_DNA"/>
</dbReference>
<dbReference type="Pfam" id="PF02365">
    <property type="entry name" value="NAM"/>
    <property type="match status" value="1"/>
</dbReference>
<evidence type="ECO:0000256" key="12">
    <source>
        <dbReference type="SAM" id="Phobius"/>
    </source>
</evidence>
<dbReference type="GO" id="GO:0006355">
    <property type="term" value="P:regulation of DNA-templated transcription"/>
    <property type="evidence" value="ECO:0007669"/>
    <property type="project" value="InterPro"/>
</dbReference>
<feature type="transmembrane region" description="Helical" evidence="12">
    <location>
        <begin position="563"/>
        <end position="581"/>
    </location>
</feature>
<keyword evidence="6" id="KW-0238">DNA-binding</keyword>
<dbReference type="Gramene" id="Manes.18G096600.2.v8.1">
    <property type="protein sequence ID" value="Manes.18G096600.2.v8.1.CDS"/>
    <property type="gene ID" value="Manes.18G096600.v8.1"/>
</dbReference>
<dbReference type="InterPro" id="IPR036093">
    <property type="entry name" value="NAC_dom_sf"/>
</dbReference>
<dbReference type="GO" id="GO:0000976">
    <property type="term" value="F:transcription cis-regulatory region binding"/>
    <property type="evidence" value="ECO:0007669"/>
    <property type="project" value="UniProtKB-ARBA"/>
</dbReference>
<keyword evidence="16" id="KW-1185">Reference proteome</keyword>
<evidence type="ECO:0000256" key="2">
    <source>
        <dbReference type="ARBA" id="ARBA00004167"/>
    </source>
</evidence>
<keyword evidence="10" id="KW-0539">Nucleus</keyword>
<evidence type="ECO:0000256" key="6">
    <source>
        <dbReference type="ARBA" id="ARBA00023125"/>
    </source>
</evidence>
<protein>
    <submittedName>
        <fullName evidence="14">NAC transcription factors 2</fullName>
    </submittedName>
</protein>
<dbReference type="SMR" id="A0A0M4FBP0"/>
<dbReference type="EMBL" id="KR605140">
    <property type="protein sequence ID" value="ALC78979.1"/>
    <property type="molecule type" value="mRNA"/>
</dbReference>
<evidence type="ECO:0000256" key="5">
    <source>
        <dbReference type="ARBA" id="ARBA00023015"/>
    </source>
</evidence>